<keyword evidence="6 10" id="KW-0143">Chaperone</keyword>
<evidence type="ECO:0000313" key="13">
    <source>
        <dbReference type="EMBL" id="EPD97757.1"/>
    </source>
</evidence>
<feature type="compositionally biased region" description="Polar residues" evidence="12">
    <location>
        <begin position="1"/>
        <end position="11"/>
    </location>
</feature>
<name>S3BUD3_9BURK</name>
<proteinExistence type="inferred from homology"/>
<comment type="function">
    <text evidence="7 10">Participates actively in the response to hyperosmotic and heat shock by preventing the aggregation of stress-denatured proteins, in association with DnaK and GrpE. It is the nucleotide exchange factor for DnaK and may function as a thermosensor. Unfolded proteins bind initially to DnaJ; upon interaction with the DnaJ-bound protein, DnaK hydrolyzes its bound ATP, resulting in the formation of a stable complex. GrpE releases ADP from DnaK; ATP binding to DnaK triggers the release of the substrate protein, thus completing the reaction cycle. Several rounds of ATP-dependent interactions between DnaJ, DnaK and GrpE are required for fully efficient folding.</text>
</comment>
<keyword evidence="14" id="KW-1185">Reference proteome</keyword>
<dbReference type="PATRIC" id="fig|1203554.3.peg.2168"/>
<dbReference type="GO" id="GO:0005829">
    <property type="term" value="C:cytosol"/>
    <property type="evidence" value="ECO:0007669"/>
    <property type="project" value="TreeGrafter"/>
</dbReference>
<dbReference type="SUPFAM" id="SSF58014">
    <property type="entry name" value="Coiled-coil domain of nucleotide exchange factor GrpE"/>
    <property type="match status" value="1"/>
</dbReference>
<dbReference type="InterPro" id="IPR013805">
    <property type="entry name" value="GrpE_CC"/>
</dbReference>
<evidence type="ECO:0000256" key="1">
    <source>
        <dbReference type="ARBA" id="ARBA00004496"/>
    </source>
</evidence>
<dbReference type="Pfam" id="PF01025">
    <property type="entry name" value="GrpE"/>
    <property type="match status" value="1"/>
</dbReference>
<dbReference type="NCBIfam" id="NF010737">
    <property type="entry name" value="PRK14139.1"/>
    <property type="match status" value="1"/>
</dbReference>
<evidence type="ECO:0000256" key="12">
    <source>
        <dbReference type="SAM" id="MobiDB-lite"/>
    </source>
</evidence>
<feature type="region of interest" description="Disordered" evidence="12">
    <location>
        <begin position="1"/>
        <end position="60"/>
    </location>
</feature>
<dbReference type="PANTHER" id="PTHR21237">
    <property type="entry name" value="GRPE PROTEIN"/>
    <property type="match status" value="1"/>
</dbReference>
<dbReference type="GO" id="GO:0051082">
    <property type="term" value="F:unfolded protein binding"/>
    <property type="evidence" value="ECO:0007669"/>
    <property type="project" value="TreeGrafter"/>
</dbReference>
<evidence type="ECO:0000256" key="9">
    <source>
        <dbReference type="ARBA" id="ARBA00076414"/>
    </source>
</evidence>
<evidence type="ECO:0000256" key="4">
    <source>
        <dbReference type="ARBA" id="ARBA00022490"/>
    </source>
</evidence>
<feature type="compositionally biased region" description="Basic and acidic residues" evidence="12">
    <location>
        <begin position="46"/>
        <end position="56"/>
    </location>
</feature>
<dbReference type="AlphaFoldDB" id="S3BUD3"/>
<comment type="caution">
    <text evidence="13">The sequence shown here is derived from an EMBL/GenBank/DDBJ whole genome shotgun (WGS) entry which is preliminary data.</text>
</comment>
<feature type="compositionally biased region" description="Basic and acidic residues" evidence="12">
    <location>
        <begin position="18"/>
        <end position="27"/>
    </location>
</feature>
<dbReference type="PANTHER" id="PTHR21237:SF23">
    <property type="entry name" value="GRPE PROTEIN HOMOLOG, MITOCHONDRIAL"/>
    <property type="match status" value="1"/>
</dbReference>
<gene>
    <name evidence="10" type="primary">grpE</name>
    <name evidence="13" type="ORF">HMPREF1476_02084</name>
</gene>
<keyword evidence="5 10" id="KW-0346">Stress response</keyword>
<dbReference type="InterPro" id="IPR009012">
    <property type="entry name" value="GrpE_head"/>
</dbReference>
<comment type="subunit">
    <text evidence="3 10">Homodimer.</text>
</comment>
<dbReference type="InterPro" id="IPR000740">
    <property type="entry name" value="GrpE"/>
</dbReference>
<dbReference type="HAMAP" id="MF_01151">
    <property type="entry name" value="GrpE"/>
    <property type="match status" value="1"/>
</dbReference>
<evidence type="ECO:0000256" key="6">
    <source>
        <dbReference type="ARBA" id="ARBA00023186"/>
    </source>
</evidence>
<keyword evidence="4 10" id="KW-0963">Cytoplasm</keyword>
<evidence type="ECO:0000256" key="10">
    <source>
        <dbReference type="HAMAP-Rule" id="MF_01151"/>
    </source>
</evidence>
<evidence type="ECO:0000256" key="11">
    <source>
        <dbReference type="RuleBase" id="RU004478"/>
    </source>
</evidence>
<dbReference type="Proteomes" id="UP000014400">
    <property type="component" value="Unassembled WGS sequence"/>
</dbReference>
<dbReference type="FunFam" id="2.30.22.10:FF:000001">
    <property type="entry name" value="Protein GrpE"/>
    <property type="match status" value="1"/>
</dbReference>
<dbReference type="GO" id="GO:0042803">
    <property type="term" value="F:protein homodimerization activity"/>
    <property type="evidence" value="ECO:0007669"/>
    <property type="project" value="InterPro"/>
</dbReference>
<dbReference type="GO" id="GO:0006457">
    <property type="term" value="P:protein folding"/>
    <property type="evidence" value="ECO:0007669"/>
    <property type="project" value="InterPro"/>
</dbReference>
<dbReference type="Gene3D" id="3.90.20.20">
    <property type="match status" value="1"/>
</dbReference>
<dbReference type="EMBL" id="ATCF01000033">
    <property type="protein sequence ID" value="EPD97757.1"/>
    <property type="molecule type" value="Genomic_DNA"/>
</dbReference>
<sequence>MTDQNEQNQKSECCGGKCGDHHDHEHQCGCGAKPAAAEGGCGCSDKPAEAAKKETAEPTPQELKAQLKAAEQKVIEHYDLYVRAMADLENARRRSSEELVKTRKFAIEKFAENLLPVVDSLEKALEATAADKDSAAREGMEATYRQLMHALDVSDMKPIDPKGEAFDPHFHMAITMVPAPEGVKPGMVVQVFQRGWNIAGRVLRPAMVSVAQG</sequence>
<accession>S3BUD3</accession>
<dbReference type="RefSeq" id="WP_005429585.1">
    <property type="nucleotide sequence ID" value="NZ_KE150481.1"/>
</dbReference>
<evidence type="ECO:0000256" key="5">
    <source>
        <dbReference type="ARBA" id="ARBA00023016"/>
    </source>
</evidence>
<dbReference type="STRING" id="1203554.HMPREF1476_02084"/>
<dbReference type="NCBIfam" id="NF010748">
    <property type="entry name" value="PRK14150.1"/>
    <property type="match status" value="1"/>
</dbReference>
<dbReference type="PRINTS" id="PR00773">
    <property type="entry name" value="GRPEPROTEIN"/>
</dbReference>
<evidence type="ECO:0000256" key="3">
    <source>
        <dbReference type="ARBA" id="ARBA00011738"/>
    </source>
</evidence>
<protein>
    <recommendedName>
        <fullName evidence="8 10">Protein GrpE</fullName>
    </recommendedName>
    <alternativeName>
        <fullName evidence="9 10">HSP-70 cofactor</fullName>
    </alternativeName>
</protein>
<dbReference type="Gene3D" id="2.30.22.10">
    <property type="entry name" value="Head domain of nucleotide exchange factor GrpE"/>
    <property type="match status" value="1"/>
</dbReference>
<dbReference type="GO" id="GO:0051087">
    <property type="term" value="F:protein-folding chaperone binding"/>
    <property type="evidence" value="ECO:0007669"/>
    <property type="project" value="InterPro"/>
</dbReference>
<organism evidence="13 14">
    <name type="scientific">Sutterella wadsworthensis HGA0223</name>
    <dbReference type="NCBI Taxonomy" id="1203554"/>
    <lineage>
        <taxon>Bacteria</taxon>
        <taxon>Pseudomonadati</taxon>
        <taxon>Pseudomonadota</taxon>
        <taxon>Betaproteobacteria</taxon>
        <taxon>Burkholderiales</taxon>
        <taxon>Sutterellaceae</taxon>
        <taxon>Sutterella</taxon>
    </lineage>
</organism>
<evidence type="ECO:0000313" key="14">
    <source>
        <dbReference type="Proteomes" id="UP000014400"/>
    </source>
</evidence>
<evidence type="ECO:0000256" key="2">
    <source>
        <dbReference type="ARBA" id="ARBA00009054"/>
    </source>
</evidence>
<dbReference type="CDD" id="cd00446">
    <property type="entry name" value="GrpE"/>
    <property type="match status" value="1"/>
</dbReference>
<dbReference type="HOGENOM" id="CLU_057217_6_1_4"/>
<dbReference type="NCBIfam" id="NF010738">
    <property type="entry name" value="PRK14140.1"/>
    <property type="match status" value="1"/>
</dbReference>
<reference evidence="13 14" key="1">
    <citation type="submission" date="2013-04" db="EMBL/GenBank/DDBJ databases">
        <title>The Genome Sequence of Sutterella wadsworthensis HGA0223.</title>
        <authorList>
            <consortium name="The Broad Institute Genomics Platform"/>
            <person name="Earl A."/>
            <person name="Ward D."/>
            <person name="Feldgarden M."/>
            <person name="Gevers D."/>
            <person name="Schmidt T.M."/>
            <person name="Dover J."/>
            <person name="Dai D."/>
            <person name="Walker B."/>
            <person name="Young S."/>
            <person name="Zeng Q."/>
            <person name="Gargeya S."/>
            <person name="Fitzgerald M."/>
            <person name="Haas B."/>
            <person name="Abouelleil A."/>
            <person name="Allen A.W."/>
            <person name="Alvarado L."/>
            <person name="Arachchi H.M."/>
            <person name="Berlin A.M."/>
            <person name="Chapman S.B."/>
            <person name="Gainer-Dewar J."/>
            <person name="Goldberg J."/>
            <person name="Griggs A."/>
            <person name="Gujja S."/>
            <person name="Hansen M."/>
            <person name="Howarth C."/>
            <person name="Imamovic A."/>
            <person name="Ireland A."/>
            <person name="Larimer J."/>
            <person name="McCowan C."/>
            <person name="Murphy C."/>
            <person name="Pearson M."/>
            <person name="Poon T.W."/>
            <person name="Priest M."/>
            <person name="Roberts A."/>
            <person name="Saif S."/>
            <person name="Shea T."/>
            <person name="Sisk P."/>
            <person name="Sykes S."/>
            <person name="Wortman J."/>
            <person name="Nusbaum C."/>
            <person name="Birren B."/>
        </authorList>
    </citation>
    <scope>NUCLEOTIDE SEQUENCE [LARGE SCALE GENOMIC DNA]</scope>
    <source>
        <strain evidence="13 14">HGA0223</strain>
    </source>
</reference>
<dbReference type="GeneID" id="64062547"/>
<evidence type="ECO:0000256" key="7">
    <source>
        <dbReference type="ARBA" id="ARBA00053401"/>
    </source>
</evidence>
<comment type="similarity">
    <text evidence="2 10 11">Belongs to the GrpE family.</text>
</comment>
<dbReference type="eggNOG" id="COG0576">
    <property type="taxonomic scope" value="Bacteria"/>
</dbReference>
<comment type="subcellular location">
    <subcellularLocation>
        <location evidence="1 10">Cytoplasm</location>
    </subcellularLocation>
</comment>
<evidence type="ECO:0000256" key="8">
    <source>
        <dbReference type="ARBA" id="ARBA00072274"/>
    </source>
</evidence>
<dbReference type="SUPFAM" id="SSF51064">
    <property type="entry name" value="Head domain of nucleotide exchange factor GrpE"/>
    <property type="match status" value="1"/>
</dbReference>
<dbReference type="GO" id="GO:0000774">
    <property type="term" value="F:adenyl-nucleotide exchange factor activity"/>
    <property type="evidence" value="ECO:0007669"/>
    <property type="project" value="InterPro"/>
</dbReference>